<evidence type="ECO:0000313" key="1">
    <source>
        <dbReference type="EMBL" id="KAJ4942083.1"/>
    </source>
</evidence>
<gene>
    <name evidence="1" type="ORF">JOQ06_011953</name>
</gene>
<protein>
    <submittedName>
        <fullName evidence="1">Uncharacterized protein</fullName>
    </submittedName>
</protein>
<accession>A0AAD6FNN2</accession>
<dbReference type="EMBL" id="JAPTMU010000006">
    <property type="protein sequence ID" value="KAJ4942083.1"/>
    <property type="molecule type" value="Genomic_DNA"/>
</dbReference>
<evidence type="ECO:0000313" key="2">
    <source>
        <dbReference type="Proteomes" id="UP001219934"/>
    </source>
</evidence>
<organism evidence="1 2">
    <name type="scientific">Pogonophryne albipinna</name>
    <dbReference type="NCBI Taxonomy" id="1090488"/>
    <lineage>
        <taxon>Eukaryota</taxon>
        <taxon>Metazoa</taxon>
        <taxon>Chordata</taxon>
        <taxon>Craniata</taxon>
        <taxon>Vertebrata</taxon>
        <taxon>Euteleostomi</taxon>
        <taxon>Actinopterygii</taxon>
        <taxon>Neopterygii</taxon>
        <taxon>Teleostei</taxon>
        <taxon>Neoteleostei</taxon>
        <taxon>Acanthomorphata</taxon>
        <taxon>Eupercaria</taxon>
        <taxon>Perciformes</taxon>
        <taxon>Notothenioidei</taxon>
        <taxon>Pogonophryne</taxon>
    </lineage>
</organism>
<dbReference type="Proteomes" id="UP001219934">
    <property type="component" value="Unassembled WGS sequence"/>
</dbReference>
<comment type="caution">
    <text evidence="1">The sequence shown here is derived from an EMBL/GenBank/DDBJ whole genome shotgun (WGS) entry which is preliminary data.</text>
</comment>
<keyword evidence="2" id="KW-1185">Reference proteome</keyword>
<name>A0AAD6FNN2_9TELE</name>
<feature type="non-terminal residue" evidence="1">
    <location>
        <position position="1"/>
    </location>
</feature>
<reference evidence="1" key="1">
    <citation type="submission" date="2022-11" db="EMBL/GenBank/DDBJ databases">
        <title>Chromosome-level genome of Pogonophryne albipinna.</title>
        <authorList>
            <person name="Jo E."/>
        </authorList>
    </citation>
    <scope>NUCLEOTIDE SEQUENCE</scope>
    <source>
        <strain evidence="1">SGF0006</strain>
        <tissue evidence="1">Muscle</tissue>
    </source>
</reference>
<proteinExistence type="predicted"/>
<sequence length="175" mass="19855">MQRGDSPPDSESVGEFDHAQSVPSLKHLDSLELHLSQHPFRMEMFTMWPPQVTSAYSDDTTRGDRQPCGGSVRIERTVCCRVSDCSLFEEGLREKITAEKMPHKDGREPLWLYTPVDMHHRMCGRGFVLAVKRSTGPCLWQVQSPSKANHILVNTEPLSDTHSMFRRACVMRDAA</sequence>
<dbReference type="AlphaFoldDB" id="A0AAD6FNN2"/>